<dbReference type="PANTHER" id="PTHR23115">
    <property type="entry name" value="TRANSLATION FACTOR"/>
    <property type="match status" value="1"/>
</dbReference>
<organism evidence="15 17">
    <name type="scientific">Mycobacterium kubicae</name>
    <dbReference type="NCBI Taxonomy" id="120959"/>
    <lineage>
        <taxon>Bacteria</taxon>
        <taxon>Bacillati</taxon>
        <taxon>Actinomycetota</taxon>
        <taxon>Actinomycetes</taxon>
        <taxon>Mycobacteriales</taxon>
        <taxon>Mycobacteriaceae</taxon>
        <taxon>Mycobacterium</taxon>
        <taxon>Mycobacterium simiae complex</taxon>
    </lineage>
</organism>
<dbReference type="Gene3D" id="3.40.50.300">
    <property type="entry name" value="P-loop containing nucleotide triphosphate hydrolases"/>
    <property type="match status" value="2"/>
</dbReference>
<proteinExistence type="inferred from homology"/>
<evidence type="ECO:0000256" key="10">
    <source>
        <dbReference type="ARBA" id="ARBA00023268"/>
    </source>
</evidence>
<evidence type="ECO:0000313" key="15">
    <source>
        <dbReference type="EMBL" id="QPI36739.1"/>
    </source>
</evidence>
<feature type="binding site" evidence="12">
    <location>
        <begin position="476"/>
        <end position="483"/>
    </location>
    <ligand>
        <name>ATP</name>
        <dbReference type="ChEBI" id="CHEBI:30616"/>
    </ligand>
</feature>
<feature type="active site" description="Phosphoserine intermediate" evidence="12">
    <location>
        <position position="550"/>
    </location>
</feature>
<dbReference type="NCBIfam" id="NF004035">
    <property type="entry name" value="PRK05506.1"/>
    <property type="match status" value="1"/>
</dbReference>
<evidence type="ECO:0000256" key="11">
    <source>
        <dbReference type="ARBA" id="ARBA00049370"/>
    </source>
</evidence>
<comment type="function">
    <text evidence="12">Catalyzes the synthesis of activated sulfate.</text>
</comment>
<dbReference type="PROSITE" id="PS00301">
    <property type="entry name" value="G_TR_1"/>
    <property type="match status" value="1"/>
</dbReference>
<comment type="catalytic activity">
    <reaction evidence="1 12">
        <text>adenosine 5'-phosphosulfate + ATP = 3'-phosphoadenylyl sulfate + ADP + H(+)</text>
        <dbReference type="Rhea" id="RHEA:24152"/>
        <dbReference type="ChEBI" id="CHEBI:15378"/>
        <dbReference type="ChEBI" id="CHEBI:30616"/>
        <dbReference type="ChEBI" id="CHEBI:58243"/>
        <dbReference type="ChEBI" id="CHEBI:58339"/>
        <dbReference type="ChEBI" id="CHEBI:456216"/>
        <dbReference type="EC" id="2.7.1.25"/>
    </reaction>
</comment>
<dbReference type="Proteomes" id="UP000465306">
    <property type="component" value="Unassembled WGS sequence"/>
</dbReference>
<dbReference type="InterPro" id="IPR002891">
    <property type="entry name" value="APS"/>
</dbReference>
<dbReference type="Pfam" id="PF01583">
    <property type="entry name" value="APS_kinase"/>
    <property type="match status" value="1"/>
</dbReference>
<reference evidence="14" key="2">
    <citation type="submission" date="2020-02" db="EMBL/GenBank/DDBJ databases">
        <authorList>
            <person name="Matsumoto Y."/>
            <person name="Kinjo T."/>
            <person name="Motooka D."/>
            <person name="Nabeya D."/>
            <person name="Jung N."/>
            <person name="Uechi K."/>
            <person name="Horii T."/>
            <person name="Iida T."/>
            <person name="Fujita J."/>
            <person name="Nakamura S."/>
        </authorList>
    </citation>
    <scope>NUCLEOTIDE SEQUENCE</scope>
    <source>
        <strain evidence="14">JCM 13573</strain>
    </source>
</reference>
<dbReference type="InterPro" id="IPR031157">
    <property type="entry name" value="G_TR_CS"/>
</dbReference>
<evidence type="ECO:0000313" key="17">
    <source>
        <dbReference type="Proteomes" id="UP000663583"/>
    </source>
</evidence>
<evidence type="ECO:0000259" key="13">
    <source>
        <dbReference type="PROSITE" id="PS51722"/>
    </source>
</evidence>
<comment type="similarity">
    <text evidence="12">Belongs to the APS kinase family.</text>
</comment>
<dbReference type="GO" id="GO:0004781">
    <property type="term" value="F:sulfate adenylyltransferase (ATP) activity"/>
    <property type="evidence" value="ECO:0007669"/>
    <property type="project" value="UniProtKB-EC"/>
</dbReference>
<keyword evidence="12 15" id="KW-0418">Kinase</keyword>
<dbReference type="PRINTS" id="PR00315">
    <property type="entry name" value="ELONGATNFCT"/>
</dbReference>
<keyword evidence="5 12" id="KW-0808">Transferase</keyword>
<dbReference type="EC" id="2.7.1.25" evidence="12"/>
<name>A0AAX1J5I6_9MYCO</name>
<keyword evidence="7 12" id="KW-0547">Nucleotide-binding</keyword>
<dbReference type="Pfam" id="PF22594">
    <property type="entry name" value="GTP-eEF1A_C"/>
    <property type="match status" value="1"/>
</dbReference>
<reference evidence="14 16" key="1">
    <citation type="journal article" date="2019" name="Emerg. Microbes Infect.">
        <title>Comprehensive subspecies identification of 175 nontuberculous mycobacteria species based on 7547 genomic profiles.</title>
        <authorList>
            <person name="Matsumoto Y."/>
            <person name="Kinjo T."/>
            <person name="Motooka D."/>
            <person name="Nabeya D."/>
            <person name="Jung N."/>
            <person name="Uechi K."/>
            <person name="Horii T."/>
            <person name="Iida T."/>
            <person name="Fujita J."/>
            <person name="Nakamura S."/>
        </authorList>
    </citation>
    <scope>NUCLEOTIDE SEQUENCE [LARGE SCALE GENOMIC DNA]</scope>
    <source>
        <strain evidence="14 16">JCM 13573</strain>
    </source>
</reference>
<evidence type="ECO:0000256" key="2">
    <source>
        <dbReference type="ARBA" id="ARBA00002357"/>
    </source>
</evidence>
<accession>A0AAX1J5I6</accession>
<dbReference type="InterPro" id="IPR041757">
    <property type="entry name" value="CysN_GTP-bd"/>
</dbReference>
<keyword evidence="10" id="KW-0511">Multifunctional enzyme</keyword>
<evidence type="ECO:0000256" key="7">
    <source>
        <dbReference type="ARBA" id="ARBA00022741"/>
    </source>
</evidence>
<evidence type="ECO:0000256" key="9">
    <source>
        <dbReference type="ARBA" id="ARBA00023134"/>
    </source>
</evidence>
<keyword evidence="8 12" id="KW-0067">ATP-binding</keyword>
<dbReference type="HAMAP" id="MF_00065">
    <property type="entry name" value="Adenylyl_sulf_kinase"/>
    <property type="match status" value="1"/>
</dbReference>
<dbReference type="SUPFAM" id="SSF50447">
    <property type="entry name" value="Translation proteins"/>
    <property type="match status" value="1"/>
</dbReference>
<dbReference type="Gene3D" id="2.40.30.10">
    <property type="entry name" value="Translation factors"/>
    <property type="match status" value="2"/>
</dbReference>
<reference evidence="15" key="3">
    <citation type="submission" date="2020-11" db="EMBL/GenBank/DDBJ databases">
        <title>Intraspecies plasmid and genomic variation of Mycobacterium kubicae revealed by the complete genome sequences of two clinical isolates.</title>
        <authorList>
            <person name="Hendrix J.R."/>
            <person name="Epperson L.E."/>
            <person name="Honda J.R."/>
            <person name="Strong M."/>
        </authorList>
    </citation>
    <scope>NUCLEOTIDE SEQUENCE</scope>
    <source>
        <strain evidence="15">JCM 13573</strain>
    </source>
</reference>
<dbReference type="InterPro" id="IPR044139">
    <property type="entry name" value="CysN_NoDQ_III"/>
</dbReference>
<evidence type="ECO:0000256" key="5">
    <source>
        <dbReference type="ARBA" id="ARBA00022679"/>
    </source>
</evidence>
<dbReference type="InterPro" id="IPR011779">
    <property type="entry name" value="SO4_adenylTrfase_lsu"/>
</dbReference>
<comment type="similarity">
    <text evidence="4">In the N-terminal section; belongs to the TRAFAC class translation factor GTPase superfamily. Classic translation factor GTPase family. CysN/NodQ subfamily.</text>
</comment>
<keyword evidence="9" id="KW-0342">GTP-binding</keyword>
<comment type="function">
    <text evidence="2">APS kinase catalyzes the synthesis of activated sulfate.</text>
</comment>
<evidence type="ECO:0000256" key="6">
    <source>
        <dbReference type="ARBA" id="ARBA00022695"/>
    </source>
</evidence>
<dbReference type="CDD" id="cd02027">
    <property type="entry name" value="APSK"/>
    <property type="match status" value="1"/>
</dbReference>
<evidence type="ECO:0000313" key="14">
    <source>
        <dbReference type="EMBL" id="GFG67270.1"/>
    </source>
</evidence>
<keyword evidence="12" id="KW-0597">Phosphoprotein</keyword>
<dbReference type="Pfam" id="PF00009">
    <property type="entry name" value="GTP_EFTU"/>
    <property type="match status" value="1"/>
</dbReference>
<dbReference type="GO" id="GO:0070814">
    <property type="term" value="P:hydrogen sulfide biosynthetic process"/>
    <property type="evidence" value="ECO:0007669"/>
    <property type="project" value="UniProtKB-UniRule"/>
</dbReference>
<evidence type="ECO:0000256" key="4">
    <source>
        <dbReference type="ARBA" id="ARBA00007237"/>
    </source>
</evidence>
<dbReference type="InterPro" id="IPR009001">
    <property type="entry name" value="Transl_elong_EF1A/Init_IF2_C"/>
</dbReference>
<evidence type="ECO:0000256" key="3">
    <source>
        <dbReference type="ARBA" id="ARBA00005438"/>
    </source>
</evidence>
<comment type="pathway">
    <text evidence="12">Sulfur metabolism; hydrogen sulfide biosynthesis; sulfite from sulfate: step 2/3.</text>
</comment>
<dbReference type="InterPro" id="IPR054696">
    <property type="entry name" value="GTP-eEF1A_C"/>
</dbReference>
<dbReference type="InterPro" id="IPR027417">
    <property type="entry name" value="P-loop_NTPase"/>
</dbReference>
<dbReference type="PROSITE" id="PS51722">
    <property type="entry name" value="G_TR_2"/>
    <property type="match status" value="1"/>
</dbReference>
<protein>
    <recommendedName>
        <fullName evidence="12">Adenylyl-sulfate kinase</fullName>
        <ecNumber evidence="12">2.7.1.25</ecNumber>
    </recommendedName>
    <alternativeName>
        <fullName evidence="12">APS kinase</fullName>
    </alternativeName>
    <alternativeName>
        <fullName evidence="12">ATP adenosine-5'-phosphosulfate 3'-phosphotransferase</fullName>
    </alternativeName>
    <alternativeName>
        <fullName evidence="12">Adenosine-5'-phosphosulfate kinase</fullName>
    </alternativeName>
</protein>
<feature type="domain" description="Tr-type G" evidence="13">
    <location>
        <begin position="21"/>
        <end position="234"/>
    </location>
</feature>
<dbReference type="GO" id="GO:0000103">
    <property type="term" value="P:sulfate assimilation"/>
    <property type="evidence" value="ECO:0007669"/>
    <property type="project" value="UniProtKB-UniRule"/>
</dbReference>
<sequence length="648" mass="70526">MTTTENSEATENFQPAKGITRQLLRITTAGSVDDGKSTLIGRLLHDTDSLPLDHLEAVTDEEGVADLAALSDGLRAEREQGITIDVAYRFFSTATRSYILADTPGHERYTRNMFTGASNAHVAILLVDARAGVLRQTRRHARIAKLLGIKHYVAKHYVATVNKIDLVDFDEATFRDVEDQLQQMADRLGIVKVTVIPIAAKHGDNVVHRSERTPWYDGPTLLEYLENVELAAPQAEASRLRLPVQWVSRPTAEVRRRYTGRLAAGTLSVGDPVVSLPAGTRSTVTALDTLDEERTTAVAPLSVSIELADDIDVGRGDVLISGAEDAVAPVLAREIHANVCWFVDAPLRAGDRLALKQTTKTVRATVQELHSRLDPETLDEVDQPVELSLNDIGTVTLRTSSVVVADPYVDNRDSGAFILIDETTNDTVGAGTIIEGREVKPGTHARTDIRWHPSALDRNHRWRATGQAGATIWFTGLPASGKSTVAVAVERALVESGRVAYLLDGDNLRHGLSDDLGFSPGDRTENIRRVGHLTRLLADAGVVALASLVSPLKSDRETARALNDAAKLPFIEVHVATSLQECERRDPKGLYARARKGELTGLTGVDAPYEPPENPDLVLDTTDANIDELVAQVIDLLDERSPRPAQEP</sequence>
<dbReference type="Proteomes" id="UP000663583">
    <property type="component" value="Chromosome"/>
</dbReference>
<dbReference type="CDD" id="cd04166">
    <property type="entry name" value="CysN_ATPS"/>
    <property type="match status" value="1"/>
</dbReference>
<dbReference type="RefSeq" id="WP_085073575.1">
    <property type="nucleotide sequence ID" value="NZ_BLKU01000005.1"/>
</dbReference>
<dbReference type="KEGG" id="mku:I2456_20080"/>
<dbReference type="GO" id="GO:0005524">
    <property type="term" value="F:ATP binding"/>
    <property type="evidence" value="ECO:0007669"/>
    <property type="project" value="UniProtKB-UniRule"/>
</dbReference>
<keyword evidence="16" id="KW-1185">Reference proteome</keyword>
<evidence type="ECO:0000313" key="16">
    <source>
        <dbReference type="Proteomes" id="UP000465306"/>
    </source>
</evidence>
<dbReference type="SUPFAM" id="SSF50465">
    <property type="entry name" value="EF-Tu/eEF-1alpha/eIF2-gamma C-terminal domain"/>
    <property type="match status" value="1"/>
</dbReference>
<dbReference type="CDD" id="cd04095">
    <property type="entry name" value="CysN_NoDQ_III"/>
    <property type="match status" value="1"/>
</dbReference>
<dbReference type="EMBL" id="CP065047">
    <property type="protein sequence ID" value="QPI36739.1"/>
    <property type="molecule type" value="Genomic_DNA"/>
</dbReference>
<dbReference type="InterPro" id="IPR000795">
    <property type="entry name" value="T_Tr_GTP-bd_dom"/>
</dbReference>
<evidence type="ECO:0000256" key="1">
    <source>
        <dbReference type="ARBA" id="ARBA00001823"/>
    </source>
</evidence>
<dbReference type="InterPro" id="IPR059117">
    <property type="entry name" value="APS_kinase_dom"/>
</dbReference>
<evidence type="ECO:0000256" key="8">
    <source>
        <dbReference type="ARBA" id="ARBA00022840"/>
    </source>
</evidence>
<evidence type="ECO:0000256" key="12">
    <source>
        <dbReference type="HAMAP-Rule" id="MF_00065"/>
    </source>
</evidence>
<dbReference type="SUPFAM" id="SSF52540">
    <property type="entry name" value="P-loop containing nucleoside triphosphate hydrolases"/>
    <property type="match status" value="2"/>
</dbReference>
<comment type="catalytic activity">
    <reaction evidence="11">
        <text>sulfate + ATP + H(+) = adenosine 5'-phosphosulfate + diphosphate</text>
        <dbReference type="Rhea" id="RHEA:18133"/>
        <dbReference type="ChEBI" id="CHEBI:15378"/>
        <dbReference type="ChEBI" id="CHEBI:16189"/>
        <dbReference type="ChEBI" id="CHEBI:30616"/>
        <dbReference type="ChEBI" id="CHEBI:33019"/>
        <dbReference type="ChEBI" id="CHEBI:58243"/>
        <dbReference type="EC" id="2.7.7.4"/>
    </reaction>
</comment>
<dbReference type="InterPro" id="IPR009000">
    <property type="entry name" value="Transl_B-barrel_sf"/>
</dbReference>
<dbReference type="NCBIfam" id="TIGR02034">
    <property type="entry name" value="CysN"/>
    <property type="match status" value="1"/>
</dbReference>
<dbReference type="GO" id="GO:0004020">
    <property type="term" value="F:adenylylsulfate kinase activity"/>
    <property type="evidence" value="ECO:0007669"/>
    <property type="project" value="UniProtKB-UniRule"/>
</dbReference>
<dbReference type="InterPro" id="IPR050100">
    <property type="entry name" value="TRAFAC_GTPase_members"/>
</dbReference>
<gene>
    <name evidence="12 15" type="primary">cysC</name>
    <name evidence="15" type="ORF">I2456_20080</name>
    <name evidence="14" type="ORF">MKUB_47600</name>
</gene>
<dbReference type="GO" id="GO:0003924">
    <property type="term" value="F:GTPase activity"/>
    <property type="evidence" value="ECO:0007669"/>
    <property type="project" value="InterPro"/>
</dbReference>
<dbReference type="NCBIfam" id="NF003013">
    <property type="entry name" value="PRK03846.1"/>
    <property type="match status" value="1"/>
</dbReference>
<dbReference type="NCBIfam" id="TIGR00455">
    <property type="entry name" value="apsK"/>
    <property type="match status" value="1"/>
</dbReference>
<keyword evidence="6" id="KW-0548">Nucleotidyltransferase</keyword>
<dbReference type="EMBL" id="BLKU01000005">
    <property type="protein sequence ID" value="GFG67270.1"/>
    <property type="molecule type" value="Genomic_DNA"/>
</dbReference>
<comment type="similarity">
    <text evidence="3">In the C-terminal section; belongs to the APS kinase family.</text>
</comment>
<dbReference type="GO" id="GO:0005525">
    <property type="term" value="F:GTP binding"/>
    <property type="evidence" value="ECO:0007669"/>
    <property type="project" value="UniProtKB-KW"/>
</dbReference>
<dbReference type="AlphaFoldDB" id="A0AAX1J5I6"/>